<dbReference type="GO" id="GO:0004839">
    <property type="term" value="F:ubiquitin activating enzyme activity"/>
    <property type="evidence" value="ECO:0007669"/>
    <property type="project" value="TreeGrafter"/>
</dbReference>
<dbReference type="OrthoDB" id="10252231at2759"/>
<dbReference type="Gene3D" id="3.40.50.12550">
    <property type="entry name" value="Ubiquitin-activating enzyme E1, inactive adenylation domain, subdomain 2"/>
    <property type="match status" value="1"/>
</dbReference>
<dbReference type="PANTHER" id="PTHR10953:SF215">
    <property type="entry name" value="UBIQUITIN-ACTIVATING ENZYME E1 1"/>
    <property type="match status" value="1"/>
</dbReference>
<comment type="similarity">
    <text evidence="2">Belongs to the ubiquitin-activating E1 family.</text>
</comment>
<dbReference type="InterPro" id="IPR000011">
    <property type="entry name" value="UBQ/SUMO-activ_enz_E1-like"/>
</dbReference>
<dbReference type="InterPro" id="IPR042302">
    <property type="entry name" value="E1_FCCH_sf"/>
</dbReference>
<comment type="caution">
    <text evidence="9">The sequence shown here is derived from an EMBL/GenBank/DDBJ whole genome shotgun (WGS) entry which is preliminary data.</text>
</comment>
<evidence type="ECO:0000256" key="3">
    <source>
        <dbReference type="ARBA" id="ARBA00022598"/>
    </source>
</evidence>
<dbReference type="AlphaFoldDB" id="A0A835N827"/>
<evidence type="ECO:0000313" key="10">
    <source>
        <dbReference type="Proteomes" id="UP000657918"/>
    </source>
</evidence>
<evidence type="ECO:0000256" key="4">
    <source>
        <dbReference type="SAM" id="SignalP"/>
    </source>
</evidence>
<reference evidence="9 10" key="1">
    <citation type="submission" date="2020-10" db="EMBL/GenBank/DDBJ databases">
        <title>Plant Genome Project.</title>
        <authorList>
            <person name="Zhang R.-G."/>
        </authorList>
    </citation>
    <scope>NUCLEOTIDE SEQUENCE [LARGE SCALE GENOMIC DNA]</scope>
    <source>
        <strain evidence="9">FAFU-HL-1</strain>
        <tissue evidence="9">Leaf</tissue>
    </source>
</reference>
<accession>A0A835N827</accession>
<gene>
    <name evidence="9" type="ORF">SADUNF_Sadunf02G0148500</name>
</gene>
<evidence type="ECO:0000256" key="2">
    <source>
        <dbReference type="ARBA" id="ARBA00005673"/>
    </source>
</evidence>
<dbReference type="InterPro" id="IPR035985">
    <property type="entry name" value="Ubiquitin-activating_enz"/>
</dbReference>
<evidence type="ECO:0000313" key="9">
    <source>
        <dbReference type="EMBL" id="KAF9687969.1"/>
    </source>
</evidence>
<feature type="domain" description="THIF-type NAD/FAD binding fold" evidence="5">
    <location>
        <begin position="277"/>
        <end position="342"/>
    </location>
</feature>
<dbReference type="InterPro" id="IPR042063">
    <property type="entry name" value="Ubi_acti_E1_SCCH"/>
</dbReference>
<dbReference type="Pfam" id="PF10585">
    <property type="entry name" value="UBA_E1_SCCH"/>
    <property type="match status" value="2"/>
</dbReference>
<dbReference type="PRINTS" id="PR01849">
    <property type="entry name" value="UBIQUITINACT"/>
</dbReference>
<evidence type="ECO:0000259" key="8">
    <source>
        <dbReference type="Pfam" id="PF16191"/>
    </source>
</evidence>
<dbReference type="UniPathway" id="UPA00143"/>
<dbReference type="InterPro" id="IPR000594">
    <property type="entry name" value="ThiF_NAD_FAD-bd"/>
</dbReference>
<feature type="domain" description="Ubiquitin-activating enzyme SCCH" evidence="6">
    <location>
        <begin position="426"/>
        <end position="464"/>
    </location>
</feature>
<proteinExistence type="inferred from homology"/>
<keyword evidence="4" id="KW-0732">Signal</keyword>
<evidence type="ECO:0000259" key="6">
    <source>
        <dbReference type="Pfam" id="PF10585"/>
    </source>
</evidence>
<feature type="chain" id="PRO_5032326742" evidence="4">
    <location>
        <begin position="28"/>
        <end position="694"/>
    </location>
</feature>
<evidence type="ECO:0000256" key="1">
    <source>
        <dbReference type="ARBA" id="ARBA00004906"/>
    </source>
</evidence>
<dbReference type="Pfam" id="PF00899">
    <property type="entry name" value="ThiF"/>
    <property type="match status" value="1"/>
</dbReference>
<dbReference type="GO" id="GO:0005737">
    <property type="term" value="C:cytoplasm"/>
    <property type="evidence" value="ECO:0007669"/>
    <property type="project" value="TreeGrafter"/>
</dbReference>
<dbReference type="EMBL" id="JADGMS010000002">
    <property type="protein sequence ID" value="KAF9687969.1"/>
    <property type="molecule type" value="Genomic_DNA"/>
</dbReference>
<dbReference type="GO" id="GO:0006511">
    <property type="term" value="P:ubiquitin-dependent protein catabolic process"/>
    <property type="evidence" value="ECO:0007669"/>
    <property type="project" value="TreeGrafter"/>
</dbReference>
<dbReference type="PANTHER" id="PTHR10953">
    <property type="entry name" value="UBIQUITIN-ACTIVATING ENZYME E1"/>
    <property type="match status" value="1"/>
</dbReference>
<evidence type="ECO:0000259" key="5">
    <source>
        <dbReference type="Pfam" id="PF00899"/>
    </source>
</evidence>
<comment type="pathway">
    <text evidence="1">Protein modification; protein ubiquitination.</text>
</comment>
<dbReference type="InterPro" id="IPR045886">
    <property type="entry name" value="ThiF/MoeB/HesA"/>
</dbReference>
<dbReference type="Gene3D" id="2.40.30.180">
    <property type="entry name" value="Ubiquitin-activating enzyme E1, FCCH domain"/>
    <property type="match status" value="1"/>
</dbReference>
<feature type="domain" description="Ubiquitin-activating enzyme E1 FCCH" evidence="7">
    <location>
        <begin position="102"/>
        <end position="170"/>
    </location>
</feature>
<dbReference type="Pfam" id="PF16191">
    <property type="entry name" value="E1_4HB"/>
    <property type="match status" value="1"/>
</dbReference>
<keyword evidence="10" id="KW-1185">Reference proteome</keyword>
<feature type="signal peptide" evidence="4">
    <location>
        <begin position="1"/>
        <end position="27"/>
    </location>
</feature>
<organism evidence="9 10">
    <name type="scientific">Salix dunnii</name>
    <dbReference type="NCBI Taxonomy" id="1413687"/>
    <lineage>
        <taxon>Eukaryota</taxon>
        <taxon>Viridiplantae</taxon>
        <taxon>Streptophyta</taxon>
        <taxon>Embryophyta</taxon>
        <taxon>Tracheophyta</taxon>
        <taxon>Spermatophyta</taxon>
        <taxon>Magnoliopsida</taxon>
        <taxon>eudicotyledons</taxon>
        <taxon>Gunneridae</taxon>
        <taxon>Pentapetalae</taxon>
        <taxon>rosids</taxon>
        <taxon>fabids</taxon>
        <taxon>Malpighiales</taxon>
        <taxon>Salicaceae</taxon>
        <taxon>Saliceae</taxon>
        <taxon>Salix</taxon>
    </lineage>
</organism>
<dbReference type="SUPFAM" id="SSF69572">
    <property type="entry name" value="Activating enzymes of the ubiquitin-like proteins"/>
    <property type="match status" value="2"/>
</dbReference>
<dbReference type="InterPro" id="IPR032418">
    <property type="entry name" value="E1_FCCH"/>
</dbReference>
<dbReference type="InterPro" id="IPR019572">
    <property type="entry name" value="UBA_E1_SCCH"/>
</dbReference>
<dbReference type="InterPro" id="IPR032420">
    <property type="entry name" value="E1_4HB"/>
</dbReference>
<feature type="domain" description="Ubiquitin-activating enzyme E1 four-helix bundle" evidence="8">
    <location>
        <begin position="172"/>
        <end position="241"/>
    </location>
</feature>
<protein>
    <submittedName>
        <fullName evidence="9">Uncharacterized protein</fullName>
    </submittedName>
</protein>
<sequence length="694" mass="78017">MWTTRKILMRVFTVASLLFMEERRCEGFSAPMLFVSEMHGLVVKIAKNFILAGVKTVALQDGGILELWDLFSNFVLSENDVVFEVDGEKPHTGIISSISNDNLALVLCVDDERVEFLYGDLVVLSRVKGMTDVKDGKTRKIRNARQYSFNLEDTTSFATHEKGGIVTQVKHPKVLYCKPLREAIKDPGEFLLSDFSKCNRPPLLHSAFQALGKFVSGMGRFPVVGSEEDAQKLIYLANHINENARVEDINPKLLRHFAFGPRSVLKPIEAMIGDLVGQEKMLEEADLFVVRSGALGCESLKTSALMGVSCGEQGRLTLTDDDVIEKSNLSRQFHFRDWNMGQRCLYLERPLFESGTLGAKCNTWIVIPNLTENYGASRDPSEKQTHMRTVHSFPHSIDHCLTWTRSEFEGLVDKTPSRSLCLSIKSTSKRFPHPLQLSATNPCHLHFVMAASILRVETFGISVLKWAKHSRTWGKDGPNSILEGYHMDLIAGIANMRARNYSIPEFDKLKGKFIAGRLIPIISNTFVNLALPLLSHLVHLSFPSRTRAWNMVTSTQELGNYVDLTMSFQNSPKNMEEIPVGQFKTLRATRPFKQIDLKVFSCSSNDMLSSFLDGTDKHGMNWSFFTRDIASHDPSLQTSDTLPEETKNVLLSEAEAFGVTSLDLIAVVGIIKRSLSREFYVKSKILMTQPIDYN</sequence>
<dbReference type="Gene3D" id="3.40.50.720">
    <property type="entry name" value="NAD(P)-binding Rossmann-like Domain"/>
    <property type="match status" value="2"/>
</dbReference>
<feature type="domain" description="Ubiquitin-activating enzyme SCCH" evidence="6">
    <location>
        <begin position="485"/>
        <end position="512"/>
    </location>
</feature>
<name>A0A835N827_9ROSI</name>
<dbReference type="Gene3D" id="1.10.10.2660">
    <property type="entry name" value="Ubiquitin-activating enzyme E1, SCCH domain"/>
    <property type="match status" value="3"/>
</dbReference>
<keyword evidence="3" id="KW-0436">Ligase</keyword>
<dbReference type="Pfam" id="PF16190">
    <property type="entry name" value="E1_FCCH"/>
    <property type="match status" value="1"/>
</dbReference>
<evidence type="ECO:0000259" key="7">
    <source>
        <dbReference type="Pfam" id="PF16190"/>
    </source>
</evidence>
<dbReference type="GO" id="GO:0005634">
    <property type="term" value="C:nucleus"/>
    <property type="evidence" value="ECO:0007669"/>
    <property type="project" value="TreeGrafter"/>
</dbReference>
<dbReference type="Proteomes" id="UP000657918">
    <property type="component" value="Unassembled WGS sequence"/>
</dbReference>
<dbReference type="GO" id="GO:0006974">
    <property type="term" value="P:DNA damage response"/>
    <property type="evidence" value="ECO:0007669"/>
    <property type="project" value="TreeGrafter"/>
</dbReference>